<dbReference type="RefSeq" id="WP_091707710.1">
    <property type="nucleotide sequence ID" value="NZ_FNCA01000001.1"/>
</dbReference>
<dbReference type="Proteomes" id="UP000199259">
    <property type="component" value="Unassembled WGS sequence"/>
</dbReference>
<proteinExistence type="predicted"/>
<dbReference type="SUPFAM" id="SSF89447">
    <property type="entry name" value="AbrB/MazE/MraZ-like"/>
    <property type="match status" value="1"/>
</dbReference>
<accession>A0A7Z7FBE1</accession>
<evidence type="ECO:0008006" key="3">
    <source>
        <dbReference type="Google" id="ProtNLM"/>
    </source>
</evidence>
<reference evidence="1 2" key="1">
    <citation type="submission" date="2016-10" db="EMBL/GenBank/DDBJ databases">
        <authorList>
            <person name="Varghese N."/>
            <person name="Submissions S."/>
        </authorList>
    </citation>
    <scope>NUCLEOTIDE SEQUENCE [LARGE SCALE GENOMIC DNA]</scope>
    <source>
        <strain evidence="1 2">PL 12/M</strain>
    </source>
</reference>
<name>A0A7Z7FBE1_9EURY</name>
<dbReference type="OrthoDB" id="381252at2157"/>
<keyword evidence="2" id="KW-1185">Reference proteome</keyword>
<dbReference type="Gene3D" id="2.10.260.10">
    <property type="match status" value="1"/>
</dbReference>
<dbReference type="AlphaFoldDB" id="A0A7Z7FBE1"/>
<gene>
    <name evidence="1" type="ORF">SAMN04488589_0070</name>
</gene>
<evidence type="ECO:0000313" key="2">
    <source>
        <dbReference type="Proteomes" id="UP000199259"/>
    </source>
</evidence>
<protein>
    <recommendedName>
        <fullName evidence="3">Looped-hinge helix DNA binding domain-containing protein, AbrB family</fullName>
    </recommendedName>
</protein>
<dbReference type="InterPro" id="IPR037914">
    <property type="entry name" value="SpoVT-AbrB_sf"/>
</dbReference>
<dbReference type="EMBL" id="FNCA01000001">
    <property type="protein sequence ID" value="SDF23502.1"/>
    <property type="molecule type" value="Genomic_DNA"/>
</dbReference>
<sequence>MSIIVKLSSEHTIALPEDLIRKMHFASNDEILVQIEEDKLVLTKKGNDYTSKLRGLHKDIWENVDSEEFLKKERMSWDKHAEN</sequence>
<evidence type="ECO:0000313" key="1">
    <source>
        <dbReference type="EMBL" id="SDF23502.1"/>
    </source>
</evidence>
<organism evidence="1 2">
    <name type="scientific">Methanolobus vulcani</name>
    <dbReference type="NCBI Taxonomy" id="38026"/>
    <lineage>
        <taxon>Archaea</taxon>
        <taxon>Methanobacteriati</taxon>
        <taxon>Methanobacteriota</taxon>
        <taxon>Stenosarchaea group</taxon>
        <taxon>Methanomicrobia</taxon>
        <taxon>Methanosarcinales</taxon>
        <taxon>Methanosarcinaceae</taxon>
        <taxon>Methanolobus</taxon>
    </lineage>
</organism>
<comment type="caution">
    <text evidence="1">The sequence shown here is derived from an EMBL/GenBank/DDBJ whole genome shotgun (WGS) entry which is preliminary data.</text>
</comment>